<dbReference type="EMBL" id="CP001437">
    <property type="protein sequence ID" value="ACN52861.1"/>
    <property type="molecule type" value="Genomic_DNA"/>
</dbReference>
<dbReference type="GO" id="GO:0009116">
    <property type="term" value="P:nucleoside metabolic process"/>
    <property type="evidence" value="ECO:0007669"/>
    <property type="project" value="InterPro"/>
</dbReference>
<evidence type="ECO:0000313" key="2">
    <source>
        <dbReference type="EMBL" id="ACN52861.1"/>
    </source>
</evidence>
<dbReference type="GO" id="GO:0003824">
    <property type="term" value="F:catalytic activity"/>
    <property type="evidence" value="ECO:0007669"/>
    <property type="project" value="InterPro"/>
</dbReference>
<sequence>MESAAMAQVAYNFKIPFIIIIREISDIVNNENNYDDYKKFIRKASINSSKTAVNLIKLM</sequence>
<name>C0R8T0_BORVA</name>
<dbReference type="SUPFAM" id="SSF53167">
    <property type="entry name" value="Purine and uridine phosphorylases"/>
    <property type="match status" value="1"/>
</dbReference>
<evidence type="ECO:0000259" key="1">
    <source>
        <dbReference type="Pfam" id="PF01048"/>
    </source>
</evidence>
<proteinExistence type="predicted"/>
<dbReference type="HOGENOM" id="CLU_2951153_0_0_12"/>
<reference evidence="2 3" key="1">
    <citation type="journal article" date="2012" name="J. Bacteriol.">
        <title>Whole-Genome Sequences of Borrelia bissettii, Borrelia valaisiana, and Borrelia spielmanii.</title>
        <authorList>
            <person name="Schutzer S.E."/>
            <person name="Fraser-Liggett C.M."/>
            <person name="Qiu W.G."/>
            <person name="Kraiczy P."/>
            <person name="Mongodin E.F."/>
            <person name="Dunn J.J."/>
            <person name="Luft B.J."/>
            <person name="Casjens S.R."/>
        </authorList>
    </citation>
    <scope>NUCLEOTIDE SEQUENCE [LARGE SCALE GENOMIC DNA]</scope>
    <source>
        <strain evidence="2 3">VS116</strain>
        <plasmid evidence="2">VS116_lp25</plasmid>
    </source>
</reference>
<organism evidence="2 3">
    <name type="scientific">Borreliella valaisiana VS116</name>
    <dbReference type="NCBI Taxonomy" id="445987"/>
    <lineage>
        <taxon>Bacteria</taxon>
        <taxon>Pseudomonadati</taxon>
        <taxon>Spirochaetota</taxon>
        <taxon>Spirochaetia</taxon>
        <taxon>Spirochaetales</taxon>
        <taxon>Borreliaceae</taxon>
        <taxon>Borreliella</taxon>
    </lineage>
</organism>
<keyword evidence="3" id="KW-1185">Reference proteome</keyword>
<dbReference type="OrthoDB" id="9792278at2"/>
<geneLocation type="plasmid" evidence="2 3">
    <name>VS116_lp25</name>
</geneLocation>
<gene>
    <name evidence="2" type="ORF">BVAVS116_E0049</name>
</gene>
<accession>C0R8T0</accession>
<feature type="domain" description="Nucleoside phosphorylase" evidence="1">
    <location>
        <begin position="1"/>
        <end position="56"/>
    </location>
</feature>
<dbReference type="AlphaFoldDB" id="C0R8T0"/>
<dbReference type="InterPro" id="IPR000845">
    <property type="entry name" value="Nucleoside_phosphorylase_d"/>
</dbReference>
<dbReference type="Pfam" id="PF01048">
    <property type="entry name" value="PNP_UDP_1"/>
    <property type="match status" value="1"/>
</dbReference>
<evidence type="ECO:0000313" key="3">
    <source>
        <dbReference type="Proteomes" id="UP000006163"/>
    </source>
</evidence>
<keyword evidence="2" id="KW-0614">Plasmid</keyword>
<dbReference type="Gene3D" id="3.40.50.1580">
    <property type="entry name" value="Nucleoside phosphorylase domain"/>
    <property type="match status" value="1"/>
</dbReference>
<dbReference type="Proteomes" id="UP000006163">
    <property type="component" value="Plasmid VS116_lp25"/>
</dbReference>
<protein>
    <submittedName>
        <fullName evidence="2">Pfs protein</fullName>
    </submittedName>
</protein>
<dbReference type="InterPro" id="IPR035994">
    <property type="entry name" value="Nucleoside_phosphorylase_sf"/>
</dbReference>